<evidence type="ECO:0000313" key="3">
    <source>
        <dbReference type="EMBL" id="EXJ73753.1"/>
    </source>
</evidence>
<dbReference type="InterPro" id="IPR036265">
    <property type="entry name" value="HIT-like_sf"/>
</dbReference>
<dbReference type="Proteomes" id="UP000019471">
    <property type="component" value="Unassembled WGS sequence"/>
</dbReference>
<dbReference type="HOGENOM" id="CLU_049915_0_0_1"/>
<dbReference type="InterPro" id="IPR043171">
    <property type="entry name" value="Ap4A_phos1/2-like"/>
</dbReference>
<dbReference type="GO" id="GO:0009117">
    <property type="term" value="P:nucleotide metabolic process"/>
    <property type="evidence" value="ECO:0007669"/>
    <property type="project" value="InterPro"/>
</dbReference>
<dbReference type="Gene3D" id="3.30.428.70">
    <property type="match status" value="1"/>
</dbReference>
<name>W9X0L9_9EURO</name>
<dbReference type="Pfam" id="PF09830">
    <property type="entry name" value="ATP_transf"/>
    <property type="match status" value="1"/>
</dbReference>
<dbReference type="InterPro" id="IPR019200">
    <property type="entry name" value="ATP_adenylylTrfase_C"/>
</dbReference>
<dbReference type="GO" id="GO:0005524">
    <property type="term" value="F:ATP binding"/>
    <property type="evidence" value="ECO:0007669"/>
    <property type="project" value="InterPro"/>
</dbReference>
<evidence type="ECO:0000259" key="1">
    <source>
        <dbReference type="Pfam" id="PF09830"/>
    </source>
</evidence>
<reference evidence="3 4" key="1">
    <citation type="submission" date="2013-03" db="EMBL/GenBank/DDBJ databases">
        <title>The Genome Sequence of Cladophialophora psammophila CBS 110553.</title>
        <authorList>
            <consortium name="The Broad Institute Genomics Platform"/>
            <person name="Cuomo C."/>
            <person name="de Hoog S."/>
            <person name="Gorbushina A."/>
            <person name="Walker B."/>
            <person name="Young S.K."/>
            <person name="Zeng Q."/>
            <person name="Gargeya S."/>
            <person name="Fitzgerald M."/>
            <person name="Haas B."/>
            <person name="Abouelleil A."/>
            <person name="Allen A.W."/>
            <person name="Alvarado L."/>
            <person name="Arachchi H.M."/>
            <person name="Berlin A.M."/>
            <person name="Chapman S.B."/>
            <person name="Gainer-Dewar J."/>
            <person name="Goldberg J."/>
            <person name="Griggs A."/>
            <person name="Gujja S."/>
            <person name="Hansen M."/>
            <person name="Howarth C."/>
            <person name="Imamovic A."/>
            <person name="Ireland A."/>
            <person name="Larimer J."/>
            <person name="McCowan C."/>
            <person name="Murphy C."/>
            <person name="Pearson M."/>
            <person name="Poon T.W."/>
            <person name="Priest M."/>
            <person name="Roberts A."/>
            <person name="Saif S."/>
            <person name="Shea T."/>
            <person name="Sisk P."/>
            <person name="Sykes S."/>
            <person name="Wortman J."/>
            <person name="Nusbaum C."/>
            <person name="Birren B."/>
        </authorList>
    </citation>
    <scope>NUCLEOTIDE SEQUENCE [LARGE SCALE GENOMIC DNA]</scope>
    <source>
        <strain evidence="3 4">CBS 110553</strain>
    </source>
</reference>
<dbReference type="GeneID" id="19188243"/>
<dbReference type="OrthoDB" id="10267950at2759"/>
<dbReference type="AlphaFoldDB" id="W9X0L9"/>
<dbReference type="eggNOG" id="ENOG502QRAQ">
    <property type="taxonomic scope" value="Eukaryota"/>
</dbReference>
<evidence type="ECO:0000259" key="2">
    <source>
        <dbReference type="Pfam" id="PF19327"/>
    </source>
</evidence>
<organism evidence="3 4">
    <name type="scientific">Cladophialophora psammophila CBS 110553</name>
    <dbReference type="NCBI Taxonomy" id="1182543"/>
    <lineage>
        <taxon>Eukaryota</taxon>
        <taxon>Fungi</taxon>
        <taxon>Dikarya</taxon>
        <taxon>Ascomycota</taxon>
        <taxon>Pezizomycotina</taxon>
        <taxon>Eurotiomycetes</taxon>
        <taxon>Chaetothyriomycetidae</taxon>
        <taxon>Chaetothyriales</taxon>
        <taxon>Herpotrichiellaceae</taxon>
        <taxon>Cladophialophora</taxon>
    </lineage>
</organism>
<dbReference type="InterPro" id="IPR045759">
    <property type="entry name" value="Ap4A_phos1/2_N"/>
</dbReference>
<keyword evidence="4" id="KW-1185">Reference proteome</keyword>
<dbReference type="PANTHER" id="PTHR38420">
    <property type="entry name" value="AP-4-A PHOSPHORYLASE II"/>
    <property type="match status" value="1"/>
</dbReference>
<dbReference type="PANTHER" id="PTHR38420:SF1">
    <property type="entry name" value="PUTATIVE (AFU_ORTHOLOGUE AFUA_5G14690)-RELATED"/>
    <property type="match status" value="1"/>
</dbReference>
<dbReference type="GO" id="GO:0003877">
    <property type="term" value="F:ATP:ADP adenylyltransferase activity"/>
    <property type="evidence" value="ECO:0007669"/>
    <property type="project" value="InterPro"/>
</dbReference>
<dbReference type="Pfam" id="PF19327">
    <property type="entry name" value="Ap4A_phos_N"/>
    <property type="match status" value="1"/>
</dbReference>
<sequence>MLFEEEQVSAAFDDLVARQIILYGPETVVRARDKGFDVRYGLPPPSNLDGRDTYDDVEFEFRICPALASKPATAGATNNAAFEQLPKYGPGSDLVDADPGLIVTKIHGTHLLVLNRFAVFRPQYLILTLDSFRRQTENLDETDLEAARLVLDHLSHEHFIMFNCGNEAGCSRLHKHMQVIPCSDGFTLFPDVEGLDPDRVPFRYFIRRIEPGTDGPWDSLLPIYERLRNEASEAWQAYTGDTLGYFPHNMMLTKRWMMVVPRRRVAAARGATANAAGMMGMVWVTNTQQMDRWQQPGPAQVLAELGVPTGKDM</sequence>
<dbReference type="RefSeq" id="XP_007742316.1">
    <property type="nucleotide sequence ID" value="XM_007744126.1"/>
</dbReference>
<dbReference type="SUPFAM" id="SSF54197">
    <property type="entry name" value="HIT-like"/>
    <property type="match status" value="1"/>
</dbReference>
<evidence type="ECO:0000313" key="4">
    <source>
        <dbReference type="Proteomes" id="UP000019471"/>
    </source>
</evidence>
<dbReference type="STRING" id="1182543.W9X0L9"/>
<accession>W9X0L9</accession>
<proteinExistence type="predicted"/>
<dbReference type="InterPro" id="IPR009163">
    <property type="entry name" value="Ap4A_phos1/2"/>
</dbReference>
<protein>
    <submittedName>
        <fullName evidence="3">Uncharacterized protein</fullName>
    </submittedName>
</protein>
<feature type="domain" description="ATP adenylyltransferase C-terminal" evidence="1">
    <location>
        <begin position="199"/>
        <end position="308"/>
    </location>
</feature>
<gene>
    <name evidence="3" type="ORF">A1O5_03515</name>
</gene>
<dbReference type="EMBL" id="AMGX01000004">
    <property type="protein sequence ID" value="EXJ73753.1"/>
    <property type="molecule type" value="Genomic_DNA"/>
</dbReference>
<feature type="domain" description="Ap4A phosphorylase 1/2 N-terminal" evidence="2">
    <location>
        <begin position="55"/>
        <end position="182"/>
    </location>
</feature>
<comment type="caution">
    <text evidence="3">The sequence shown here is derived from an EMBL/GenBank/DDBJ whole genome shotgun (WGS) entry which is preliminary data.</text>
</comment>